<feature type="region of interest" description="Disordered" evidence="1">
    <location>
        <begin position="1"/>
        <end position="20"/>
    </location>
</feature>
<evidence type="ECO:0000256" key="1">
    <source>
        <dbReference type="SAM" id="MobiDB-lite"/>
    </source>
</evidence>
<feature type="transmembrane region" description="Helical" evidence="2">
    <location>
        <begin position="257"/>
        <end position="279"/>
    </location>
</feature>
<evidence type="ECO:0000256" key="2">
    <source>
        <dbReference type="SAM" id="Phobius"/>
    </source>
</evidence>
<accession>A0A920BPB8</accession>
<dbReference type="AlphaFoldDB" id="A0A920BPB8"/>
<keyword evidence="2" id="KW-0472">Membrane</keyword>
<name>A0A920BPB8_9ACTN</name>
<keyword evidence="2" id="KW-0812">Transmembrane</keyword>
<dbReference type="Proteomes" id="UP000677082">
    <property type="component" value="Unassembled WGS sequence"/>
</dbReference>
<feature type="transmembrane region" description="Helical" evidence="2">
    <location>
        <begin position="173"/>
        <end position="193"/>
    </location>
</feature>
<feature type="transmembrane region" description="Helical" evidence="2">
    <location>
        <begin position="425"/>
        <end position="442"/>
    </location>
</feature>
<evidence type="ECO:0000313" key="3">
    <source>
        <dbReference type="EMBL" id="GIM96657.1"/>
    </source>
</evidence>
<feature type="transmembrane region" description="Helical" evidence="2">
    <location>
        <begin position="151"/>
        <end position="167"/>
    </location>
</feature>
<gene>
    <name evidence="3" type="ORF">Ato02nite_084500</name>
</gene>
<proteinExistence type="predicted"/>
<feature type="transmembrane region" description="Helical" evidence="2">
    <location>
        <begin position="113"/>
        <end position="139"/>
    </location>
</feature>
<organism evidence="3 4">
    <name type="scientific">Paractinoplanes toevensis</name>
    <dbReference type="NCBI Taxonomy" id="571911"/>
    <lineage>
        <taxon>Bacteria</taxon>
        <taxon>Bacillati</taxon>
        <taxon>Actinomycetota</taxon>
        <taxon>Actinomycetes</taxon>
        <taxon>Micromonosporales</taxon>
        <taxon>Micromonosporaceae</taxon>
        <taxon>Paractinoplanes</taxon>
    </lineage>
</organism>
<feature type="transmembrane region" description="Helical" evidence="2">
    <location>
        <begin position="26"/>
        <end position="45"/>
    </location>
</feature>
<dbReference type="RefSeq" id="WP_213012332.1">
    <property type="nucleotide sequence ID" value="NZ_BOQN01000124.1"/>
</dbReference>
<dbReference type="EMBL" id="BOQN01000124">
    <property type="protein sequence ID" value="GIM96657.1"/>
    <property type="molecule type" value="Genomic_DNA"/>
</dbReference>
<evidence type="ECO:0000313" key="4">
    <source>
        <dbReference type="Proteomes" id="UP000677082"/>
    </source>
</evidence>
<feature type="transmembrane region" description="Helical" evidence="2">
    <location>
        <begin position="328"/>
        <end position="348"/>
    </location>
</feature>
<keyword evidence="2" id="KW-1133">Transmembrane helix</keyword>
<feature type="transmembrane region" description="Helical" evidence="2">
    <location>
        <begin position="399"/>
        <end position="418"/>
    </location>
</feature>
<feature type="transmembrane region" description="Helical" evidence="2">
    <location>
        <begin position="205"/>
        <end position="222"/>
    </location>
</feature>
<comment type="caution">
    <text evidence="3">The sequence shown here is derived from an EMBL/GenBank/DDBJ whole genome shotgun (WGS) entry which is preliminary data.</text>
</comment>
<protein>
    <submittedName>
        <fullName evidence="3">Uncharacterized protein</fullName>
    </submittedName>
</protein>
<sequence>MTKPLRPISDETSPTPPGPGRLPSQIAWRALLVPLTVLLPLVTLAPTADHRFNIYWHGADFRSHPLRLVTENLHTVPYYLARGNFRPIGRMAEDIVDLAAYLLMESLRLPADIAFRLVSFLAAAVLTGAAVVLAESLLARGTQRGRTPSRLAALIPFAVGAGFVAAGPNSTTVLFGGLYLLSTALVLTVAAALCRSVTAEPRRAGRLPALGAIVAGGFLAAFNEVACLAPALALVAVLVRARVVLGLDWRSALTGRGARLVGLLWLGFLPIFVPVRVAIHHLCRTGTCYSGSDVTLGSGAALTLPNRLLSWLPPLQWHAAGWSMEIDLVTVLALTVLTVLAWLTAVNLPAYASLDRRQAAGVAIVGGTLLVLAAAMAAMNDQTQADAAAGRWGLGWRDSGATTVGGTLVLLAGCVAVVRDRIRLLAGLLAVLVAAGAVSAAANRQYLNRNRGTTANVLNNAIAHEIAVFDDSAAGNKRRCALRTAFAAIYNKPGVGDDSAELPGARTALGRFDATLNLGSKGLNGHPFCVPPKP</sequence>
<keyword evidence="4" id="KW-1185">Reference proteome</keyword>
<feature type="transmembrane region" description="Helical" evidence="2">
    <location>
        <begin position="360"/>
        <end position="379"/>
    </location>
</feature>
<reference evidence="3 4" key="1">
    <citation type="submission" date="2021-03" db="EMBL/GenBank/DDBJ databases">
        <title>Whole genome shotgun sequence of Actinoplanes toevensis NBRC 105298.</title>
        <authorList>
            <person name="Komaki H."/>
            <person name="Tamura T."/>
        </authorList>
    </citation>
    <scope>NUCLEOTIDE SEQUENCE [LARGE SCALE GENOMIC DNA]</scope>
    <source>
        <strain evidence="3 4">NBRC 105298</strain>
    </source>
</reference>